<protein>
    <submittedName>
        <fullName evidence="2">Uncharacterized protein</fullName>
    </submittedName>
</protein>
<feature type="compositionally biased region" description="Polar residues" evidence="1">
    <location>
        <begin position="348"/>
        <end position="357"/>
    </location>
</feature>
<feature type="region of interest" description="Disordered" evidence="1">
    <location>
        <begin position="312"/>
        <end position="358"/>
    </location>
</feature>
<feature type="non-terminal residue" evidence="2">
    <location>
        <position position="1"/>
    </location>
</feature>
<feature type="compositionally biased region" description="Polar residues" evidence="1">
    <location>
        <begin position="158"/>
        <end position="172"/>
    </location>
</feature>
<dbReference type="EMBL" id="HACM01003500">
    <property type="protein sequence ID" value="CRZ03942.1"/>
    <property type="molecule type" value="Transcribed_RNA"/>
</dbReference>
<proteinExistence type="predicted"/>
<sequence length="535" mass="57866">RRVLDPQSPPLTSDDRRVPDQRSLPSSADDHRLYDQRSSPLSSDARSVPHQRSLPSSADDLRVPDQRSSPLSSDDIRVPNQRASPLSSNARHVPDQGSSPSSVDDHPVPNQPSPPLSSDDRRFPNLRWSPLNSPGRSSPLISDNRPTVDAVASRQNRRLNSVSDDQANPNDHPSSKVLPLNAVDGFPHPSMGAPVDSQLDTRPSQFGSFNDLESRSPGTDVEGVDPNHQPKSSSNHRSPPSGVPSPMMKVPKRATNNVVPSGYKRTPIFMANEPSQLHGNPHRTSLSEVSSALPNPIIAVEPEPVYHPVPVAASHALTPNNGNMPHDASSSPSSPNLEDRAQEVSIKSPASVSSGITNPLVDEIAIDIDDASKKDSFSEIATPGRSAEQQTAVIAARPSQPKKSMTNSHQKNDPVEIDIEDDLAQDPKKRSNDDGGSNSTSRNPTASDPLDELHQISLSSLMLESVDNAIRQAKMEGKRQNTDGDIPSETEDIAAAVAEAINDFEEDHNDVGALERLAMFCEWIFGRPRPESTDK</sequence>
<evidence type="ECO:0000313" key="2">
    <source>
        <dbReference type="EMBL" id="CRZ03942.1"/>
    </source>
</evidence>
<feature type="region of interest" description="Disordered" evidence="1">
    <location>
        <begin position="376"/>
        <end position="456"/>
    </location>
</feature>
<name>A0A0H5QQQ3_9EUKA</name>
<feature type="compositionally biased region" description="Acidic residues" evidence="1">
    <location>
        <begin position="415"/>
        <end position="424"/>
    </location>
</feature>
<feature type="compositionally biased region" description="Polar residues" evidence="1">
    <location>
        <begin position="36"/>
        <end position="45"/>
    </location>
</feature>
<reference evidence="2" key="1">
    <citation type="submission" date="2015-04" db="EMBL/GenBank/DDBJ databases">
        <title>The genome sequence of the plant pathogenic Rhizarian Plasmodiophora brassicae reveals insights in its biotrophic life cycle and the origin of chitin synthesis.</title>
        <authorList>
            <person name="Schwelm A."/>
            <person name="Fogelqvist J."/>
            <person name="Knaust A."/>
            <person name="Julke S."/>
            <person name="Lilja T."/>
            <person name="Dhandapani V."/>
            <person name="Bonilla-Rosso G."/>
            <person name="Karlsson M."/>
            <person name="Shevchenko A."/>
            <person name="Choi S.R."/>
            <person name="Kim H.G."/>
            <person name="Park J.Y."/>
            <person name="Lim Y.P."/>
            <person name="Ludwig-Muller J."/>
            <person name="Dixelius C."/>
        </authorList>
    </citation>
    <scope>NUCLEOTIDE SEQUENCE</scope>
    <source>
        <tissue evidence="2">Potato root galls</tissue>
    </source>
</reference>
<feature type="compositionally biased region" description="Polar residues" evidence="1">
    <location>
        <begin position="198"/>
        <end position="208"/>
    </location>
</feature>
<dbReference type="AlphaFoldDB" id="A0A0H5QQQ3"/>
<feature type="compositionally biased region" description="Polar residues" evidence="1">
    <location>
        <begin position="81"/>
        <end position="90"/>
    </location>
</feature>
<feature type="region of interest" description="Disordered" evidence="1">
    <location>
        <begin position="1"/>
        <end position="262"/>
    </location>
</feature>
<evidence type="ECO:0000256" key="1">
    <source>
        <dbReference type="SAM" id="MobiDB-lite"/>
    </source>
</evidence>
<feature type="compositionally biased region" description="Polar residues" evidence="1">
    <location>
        <begin position="130"/>
        <end position="145"/>
    </location>
</feature>
<feature type="compositionally biased region" description="Polar residues" evidence="1">
    <location>
        <begin position="229"/>
        <end position="238"/>
    </location>
</feature>
<feature type="compositionally biased region" description="Polar residues" evidence="1">
    <location>
        <begin position="434"/>
        <end position="446"/>
    </location>
</feature>
<accession>A0A0H5QQQ3</accession>
<feature type="compositionally biased region" description="Polar residues" evidence="1">
    <location>
        <begin position="317"/>
        <end position="336"/>
    </location>
</feature>
<organism evidence="2">
    <name type="scientific">Spongospora subterranea</name>
    <dbReference type="NCBI Taxonomy" id="70186"/>
    <lineage>
        <taxon>Eukaryota</taxon>
        <taxon>Sar</taxon>
        <taxon>Rhizaria</taxon>
        <taxon>Endomyxa</taxon>
        <taxon>Phytomyxea</taxon>
        <taxon>Plasmodiophorida</taxon>
        <taxon>Plasmodiophoridae</taxon>
        <taxon>Spongospora</taxon>
    </lineage>
</organism>